<dbReference type="GO" id="GO:0009307">
    <property type="term" value="P:DNA restriction-modification system"/>
    <property type="evidence" value="ECO:0007669"/>
    <property type="project" value="UniProtKB-KW"/>
</dbReference>
<dbReference type="EMBL" id="AJYK02000099">
    <property type="protein sequence ID" value="OEF23137.1"/>
    <property type="molecule type" value="Genomic_DNA"/>
</dbReference>
<keyword evidence="2" id="KW-0680">Restriction system</keyword>
<evidence type="ECO:0000256" key="2">
    <source>
        <dbReference type="ARBA" id="ARBA00022747"/>
    </source>
</evidence>
<sequence>MSALPKGWKTVRLGDVTSKPQYGYTTKSSAVGNVRYLRTTDLTSGKVNWESVPYCVENPVIISKYQLKNNDIVISRAGSVGFHSLIKNPPANTVFASYLIRFEPNGNIEPKYLSHFLNSREYWEQITEKAAGVAVQNVNAKKLADLTLPLASKSQQKRIADKLDSVLAKVDAAQARLDKIPTLLKRFRQSVLAAATSGELTKEWREENGVAIECWQKIELKDVCRSISDGDHQAPPKVEKGIPFLVISNVSRGYINFGTVSRWVPQNYYDSLKSIRKPELGDILYTVTGSFGIPLIVNTCDNFCFQRHIAIIKPIDKVIEPYFLKLFLESPKIYKHASKIATGTAQKTVSLTNLRKFPITLPSKEEQVEISNKVIELFEHANTVEKQYQAAKARLDKLTQSILAKAFRGELVTADDCDIEQVVS</sequence>
<evidence type="ECO:0000256" key="3">
    <source>
        <dbReference type="ARBA" id="ARBA00023125"/>
    </source>
</evidence>
<dbReference type="Proteomes" id="UP000094070">
    <property type="component" value="Unassembled WGS sequence"/>
</dbReference>
<feature type="domain" description="Type I restriction modification DNA specificity" evidence="4">
    <location>
        <begin position="215"/>
        <end position="387"/>
    </location>
</feature>
<dbReference type="InterPro" id="IPR000055">
    <property type="entry name" value="Restrct_endonuc_typeI_TRD"/>
</dbReference>
<dbReference type="InterPro" id="IPR044946">
    <property type="entry name" value="Restrct_endonuc_typeI_TRD_sf"/>
</dbReference>
<evidence type="ECO:0000313" key="5">
    <source>
        <dbReference type="EMBL" id="OEF23137.1"/>
    </source>
</evidence>
<dbReference type="CDD" id="cd17521">
    <property type="entry name" value="RMtype1_S_Sau13435ORF2165P_TRD2-CR2_like"/>
    <property type="match status" value="1"/>
</dbReference>
<comment type="similarity">
    <text evidence="1">Belongs to the type-I restriction system S methylase family.</text>
</comment>
<keyword evidence="3" id="KW-0238">DNA-binding</keyword>
<dbReference type="InterPro" id="IPR051212">
    <property type="entry name" value="Type-I_RE_S_subunit"/>
</dbReference>
<evidence type="ECO:0000259" key="4">
    <source>
        <dbReference type="Pfam" id="PF01420"/>
    </source>
</evidence>
<dbReference type="OrthoDB" id="398435at2"/>
<dbReference type="GO" id="GO:0003677">
    <property type="term" value="F:DNA binding"/>
    <property type="evidence" value="ECO:0007669"/>
    <property type="project" value="UniProtKB-KW"/>
</dbReference>
<evidence type="ECO:0000313" key="6">
    <source>
        <dbReference type="Proteomes" id="UP000094070"/>
    </source>
</evidence>
<dbReference type="RefSeq" id="WP_017024958.1">
    <property type="nucleotide sequence ID" value="NZ_AJYK02000099.1"/>
</dbReference>
<organism evidence="5 6">
    <name type="scientific">Vibrio rumoiensis 1S-45</name>
    <dbReference type="NCBI Taxonomy" id="1188252"/>
    <lineage>
        <taxon>Bacteria</taxon>
        <taxon>Pseudomonadati</taxon>
        <taxon>Pseudomonadota</taxon>
        <taxon>Gammaproteobacteria</taxon>
        <taxon>Vibrionales</taxon>
        <taxon>Vibrionaceae</taxon>
        <taxon>Vibrio</taxon>
    </lineage>
</organism>
<protein>
    <recommendedName>
        <fullName evidence="4">Type I restriction modification DNA specificity domain-containing protein</fullName>
    </recommendedName>
</protein>
<dbReference type="SUPFAM" id="SSF116734">
    <property type="entry name" value="DNA methylase specificity domain"/>
    <property type="match status" value="2"/>
</dbReference>
<keyword evidence="6" id="KW-1185">Reference proteome</keyword>
<dbReference type="CDD" id="cd17246">
    <property type="entry name" value="RMtype1_S_SonII-TRD2-CR2_like"/>
    <property type="match status" value="1"/>
</dbReference>
<dbReference type="AlphaFoldDB" id="A0A1E5DZ94"/>
<comment type="caution">
    <text evidence="5">The sequence shown here is derived from an EMBL/GenBank/DDBJ whole genome shotgun (WGS) entry which is preliminary data.</text>
</comment>
<dbReference type="PANTHER" id="PTHR43140">
    <property type="entry name" value="TYPE-1 RESTRICTION ENZYME ECOKI SPECIFICITY PROTEIN"/>
    <property type="match status" value="1"/>
</dbReference>
<dbReference type="Gene3D" id="3.90.220.20">
    <property type="entry name" value="DNA methylase specificity domains"/>
    <property type="match status" value="2"/>
</dbReference>
<reference evidence="5 6" key="1">
    <citation type="journal article" date="2012" name="Science">
        <title>Ecological populations of bacteria act as socially cohesive units of antibiotic production and resistance.</title>
        <authorList>
            <person name="Cordero O.X."/>
            <person name="Wildschutte H."/>
            <person name="Kirkup B."/>
            <person name="Proehl S."/>
            <person name="Ngo L."/>
            <person name="Hussain F."/>
            <person name="Le Roux F."/>
            <person name="Mincer T."/>
            <person name="Polz M.F."/>
        </authorList>
    </citation>
    <scope>NUCLEOTIDE SEQUENCE [LARGE SCALE GENOMIC DNA]</scope>
    <source>
        <strain evidence="5 6">1S-45</strain>
    </source>
</reference>
<proteinExistence type="inferred from homology"/>
<name>A0A1E5DZ94_9VIBR</name>
<gene>
    <name evidence="5" type="ORF">A1QC_02715</name>
</gene>
<dbReference type="STRING" id="1188252.A1QC_02715"/>
<accession>A0A1E5DZ94</accession>
<dbReference type="PANTHER" id="PTHR43140:SF1">
    <property type="entry name" value="TYPE I RESTRICTION ENZYME ECOKI SPECIFICITY SUBUNIT"/>
    <property type="match status" value="1"/>
</dbReference>
<evidence type="ECO:0000256" key="1">
    <source>
        <dbReference type="ARBA" id="ARBA00010923"/>
    </source>
</evidence>
<feature type="domain" description="Type I restriction modification DNA specificity" evidence="4">
    <location>
        <begin position="5"/>
        <end position="180"/>
    </location>
</feature>
<dbReference type="eggNOG" id="COG0732">
    <property type="taxonomic scope" value="Bacteria"/>
</dbReference>
<dbReference type="Pfam" id="PF01420">
    <property type="entry name" value="Methylase_S"/>
    <property type="match status" value="2"/>
</dbReference>